<dbReference type="GO" id="GO:0044272">
    <property type="term" value="P:sulfur compound biosynthetic process"/>
    <property type="evidence" value="ECO:0007669"/>
    <property type="project" value="UniProtKB-ARBA"/>
</dbReference>
<dbReference type="InterPro" id="IPR036052">
    <property type="entry name" value="TrpB-like_PALP_sf"/>
</dbReference>
<evidence type="ECO:0000256" key="6">
    <source>
        <dbReference type="ARBA" id="ARBA00022741"/>
    </source>
</evidence>
<dbReference type="Proteomes" id="UP000063964">
    <property type="component" value="Chromosome"/>
</dbReference>
<dbReference type="OrthoDB" id="9815130at2"/>
<evidence type="ECO:0000313" key="13">
    <source>
        <dbReference type="EMBL" id="AMD93310.1"/>
    </source>
</evidence>
<name>A0A0X8JQZ9_9BACT</name>
<dbReference type="SUPFAM" id="SSF47323">
    <property type="entry name" value="Anticodon-binding domain of a subclass of class I aminoacyl-tRNA synthetases"/>
    <property type="match status" value="1"/>
</dbReference>
<evidence type="ECO:0000256" key="9">
    <source>
        <dbReference type="ARBA" id="ARBA00022898"/>
    </source>
</evidence>
<sequence length="763" mass="82639">MLHENILSLVGAAPIVRLNRIFPHPRIILAAKVEGASVGGSIKDRVALSMVEAAEASGELTPDKIIIEATSGNTGVGLAMVCAVKGYRLTLLMPDSASEERKRIMRAYGAELRLTPGCLGTDGAIEEAYRLAREEPDKYLLMDQYNNPASIRAHFMGTGREILEQTGGAVTHVVATLGTSGTAMGIARRMKESAPGVCVAAVEPFAGHKIQGLKNMQESYPPGIYDKHALDRIIHVEDEEAFSCARRLAREEGILSGMSAGAALAGALRLARELDAGGESGFIVFICPDTGERYLSTTLFAPPARQGLAVHSVDTGTVEFLGSPSGGHALFTPGPSLDDIGELDVWRRIVLMDVLGRALSGEGRAARMAVGVADMDDRALAGARDAGLPPDQFRERGVETMAGYARSLGVSSALRFALSGDSLDRALELTRRLLSRGRAYEKLRSVYFDVTRDKDYGRTSGMDTAGVHVGHTVDLDDYVKENPADFTLLKRASLQDLKLGDVIETQWGKVRPSWFLQMASAALDSLGAVSVMLAGESQRFPHLDNFSAIWSAGADIRPRAWMVIQPVIRREGGVTSLEQALELAGNGTAVRLWLLSSSHLKSLACTGESLVMWRRNQHRLQDAFVTATLGDGPGKADPSFNQTLYDVKTAFAAALENNLDLAHFWPVLFGFAKILNGRPPTREEGEAAREQFLACDSVLGFLDGARLPLPKQEWPEEAAGLVARREWAREQGNFALADELRGELVRMGLRLEDHRAGARLYRE</sequence>
<keyword evidence="5" id="KW-0479">Metal-binding</keyword>
<feature type="domain" description="Tryptophan synthase beta chain-like PALP" evidence="11">
    <location>
        <begin position="8"/>
        <end position="284"/>
    </location>
</feature>
<keyword evidence="4" id="KW-0436">Ligase</keyword>
<evidence type="ECO:0000256" key="5">
    <source>
        <dbReference type="ARBA" id="ARBA00022723"/>
    </source>
</evidence>
<keyword evidence="14" id="KW-1185">Reference proteome</keyword>
<evidence type="ECO:0000259" key="11">
    <source>
        <dbReference type="Pfam" id="PF00291"/>
    </source>
</evidence>
<feature type="domain" description="tRNA synthetases class I catalytic" evidence="12">
    <location>
        <begin position="331"/>
        <end position="556"/>
    </location>
</feature>
<dbReference type="GO" id="GO:0005524">
    <property type="term" value="F:ATP binding"/>
    <property type="evidence" value="ECO:0007669"/>
    <property type="project" value="UniProtKB-KW"/>
</dbReference>
<protein>
    <submittedName>
        <fullName evidence="13">Cysteine synthase</fullName>
    </submittedName>
</protein>
<keyword evidence="9" id="KW-0663">Pyridoxal phosphate</keyword>
<dbReference type="AlphaFoldDB" id="A0A0X8JQZ9"/>
<keyword evidence="7" id="KW-0862">Zinc</keyword>
<evidence type="ECO:0000256" key="8">
    <source>
        <dbReference type="ARBA" id="ARBA00022840"/>
    </source>
</evidence>
<dbReference type="GO" id="GO:0009069">
    <property type="term" value="P:serine family amino acid metabolic process"/>
    <property type="evidence" value="ECO:0007669"/>
    <property type="project" value="UniProtKB-ARBA"/>
</dbReference>
<organism evidence="13 14">
    <name type="scientific">Desulfomicrobium orale DSM 12838</name>
    <dbReference type="NCBI Taxonomy" id="888061"/>
    <lineage>
        <taxon>Bacteria</taxon>
        <taxon>Pseudomonadati</taxon>
        <taxon>Thermodesulfobacteriota</taxon>
        <taxon>Desulfovibrionia</taxon>
        <taxon>Desulfovibrionales</taxon>
        <taxon>Desulfomicrobiaceae</taxon>
        <taxon>Desulfomicrobium</taxon>
    </lineage>
</organism>
<evidence type="ECO:0000256" key="7">
    <source>
        <dbReference type="ARBA" id="ARBA00022833"/>
    </source>
</evidence>
<dbReference type="InterPro" id="IPR050214">
    <property type="entry name" value="Cys_Synth/Cystath_Beta-Synth"/>
</dbReference>
<reference evidence="14" key="1">
    <citation type="submission" date="2016-02" db="EMBL/GenBank/DDBJ databases">
        <authorList>
            <person name="Holder M.E."/>
            <person name="Ajami N.J."/>
            <person name="Petrosino J.F."/>
        </authorList>
    </citation>
    <scope>NUCLEOTIDE SEQUENCE [LARGE SCALE GENOMIC DNA]</scope>
    <source>
        <strain evidence="14">DSM 12838</strain>
    </source>
</reference>
<dbReference type="RefSeq" id="WP_066606542.1">
    <property type="nucleotide sequence ID" value="NZ_CP014230.1"/>
</dbReference>
<comment type="cofactor">
    <cofactor evidence="1">
        <name>pyridoxal 5'-phosphate</name>
        <dbReference type="ChEBI" id="CHEBI:597326"/>
    </cofactor>
</comment>
<dbReference type="SUPFAM" id="SSF52374">
    <property type="entry name" value="Nucleotidylyl transferase"/>
    <property type="match status" value="1"/>
</dbReference>
<dbReference type="Gene3D" id="3.40.50.620">
    <property type="entry name" value="HUPs"/>
    <property type="match status" value="1"/>
</dbReference>
<dbReference type="Pfam" id="PF01406">
    <property type="entry name" value="tRNA-synt_1e"/>
    <property type="match status" value="1"/>
</dbReference>
<keyword evidence="10" id="KW-0030">Aminoacyl-tRNA synthetase</keyword>
<dbReference type="InterPro" id="IPR009080">
    <property type="entry name" value="tRNAsynth_Ia_anticodon-bd"/>
</dbReference>
<keyword evidence="6" id="KW-0547">Nucleotide-binding</keyword>
<evidence type="ECO:0000256" key="3">
    <source>
        <dbReference type="ARBA" id="ARBA00007103"/>
    </source>
</evidence>
<keyword evidence="8" id="KW-0067">ATP-binding</keyword>
<dbReference type="GO" id="GO:0004812">
    <property type="term" value="F:aminoacyl-tRNA ligase activity"/>
    <property type="evidence" value="ECO:0007669"/>
    <property type="project" value="UniProtKB-KW"/>
</dbReference>
<dbReference type="InterPro" id="IPR001926">
    <property type="entry name" value="TrpB-like_PALP"/>
</dbReference>
<evidence type="ECO:0000259" key="12">
    <source>
        <dbReference type="Pfam" id="PF01406"/>
    </source>
</evidence>
<evidence type="ECO:0000256" key="4">
    <source>
        <dbReference type="ARBA" id="ARBA00022598"/>
    </source>
</evidence>
<dbReference type="GO" id="GO:0046872">
    <property type="term" value="F:metal ion binding"/>
    <property type="evidence" value="ECO:0007669"/>
    <property type="project" value="UniProtKB-KW"/>
</dbReference>
<evidence type="ECO:0000256" key="2">
    <source>
        <dbReference type="ARBA" id="ARBA00001947"/>
    </source>
</evidence>
<dbReference type="GO" id="GO:0006534">
    <property type="term" value="P:cysteine metabolic process"/>
    <property type="evidence" value="ECO:0007669"/>
    <property type="project" value="UniProtKB-ARBA"/>
</dbReference>
<dbReference type="Pfam" id="PF00291">
    <property type="entry name" value="PALP"/>
    <property type="match status" value="1"/>
</dbReference>
<dbReference type="Gene3D" id="3.40.50.1100">
    <property type="match status" value="2"/>
</dbReference>
<comment type="cofactor">
    <cofactor evidence="2">
        <name>Zn(2+)</name>
        <dbReference type="ChEBI" id="CHEBI:29105"/>
    </cofactor>
</comment>
<dbReference type="KEGG" id="doa:AXF15_09515"/>
<dbReference type="SUPFAM" id="SSF53686">
    <property type="entry name" value="Tryptophan synthase beta subunit-like PLP-dependent enzymes"/>
    <property type="match status" value="1"/>
</dbReference>
<accession>A0A0X8JQZ9</accession>
<dbReference type="CDD" id="cd01561">
    <property type="entry name" value="CBS_like"/>
    <property type="match status" value="1"/>
</dbReference>
<dbReference type="Gene3D" id="1.20.120.1910">
    <property type="entry name" value="Cysteine-tRNA ligase, C-terminal anti-codon recognition domain"/>
    <property type="match status" value="1"/>
</dbReference>
<dbReference type="GO" id="GO:0006418">
    <property type="term" value="P:tRNA aminoacylation for protein translation"/>
    <property type="evidence" value="ECO:0007669"/>
    <property type="project" value="InterPro"/>
</dbReference>
<dbReference type="InterPro" id="IPR014729">
    <property type="entry name" value="Rossmann-like_a/b/a_fold"/>
</dbReference>
<evidence type="ECO:0000256" key="1">
    <source>
        <dbReference type="ARBA" id="ARBA00001933"/>
    </source>
</evidence>
<evidence type="ECO:0000256" key="10">
    <source>
        <dbReference type="ARBA" id="ARBA00023146"/>
    </source>
</evidence>
<dbReference type="EMBL" id="CP014230">
    <property type="protein sequence ID" value="AMD93310.1"/>
    <property type="molecule type" value="Genomic_DNA"/>
</dbReference>
<evidence type="ECO:0000313" key="14">
    <source>
        <dbReference type="Proteomes" id="UP000063964"/>
    </source>
</evidence>
<dbReference type="STRING" id="888061.AXF15_09515"/>
<dbReference type="PANTHER" id="PTHR10314">
    <property type="entry name" value="CYSTATHIONINE BETA-SYNTHASE"/>
    <property type="match status" value="1"/>
</dbReference>
<dbReference type="InterPro" id="IPR032678">
    <property type="entry name" value="tRNA-synt_1_cat_dom"/>
</dbReference>
<dbReference type="FunFam" id="3.40.50.1100:FF:000003">
    <property type="entry name" value="Cystathionine beta-synthase"/>
    <property type="match status" value="1"/>
</dbReference>
<gene>
    <name evidence="13" type="ORF">AXF15_09515</name>
</gene>
<comment type="similarity">
    <text evidence="3">Belongs to the cysteine synthase/cystathionine beta-synthase family.</text>
</comment>
<proteinExistence type="inferred from homology"/>